<dbReference type="CDD" id="cd03593">
    <property type="entry name" value="CLECT_NK_receptors_like"/>
    <property type="match status" value="1"/>
</dbReference>
<keyword evidence="7" id="KW-1015">Disulfide bond</keyword>
<evidence type="ECO:0000256" key="1">
    <source>
        <dbReference type="ARBA" id="ARBA00004606"/>
    </source>
</evidence>
<protein>
    <submittedName>
        <fullName evidence="10">Killer cell lectin-like receptor subfamily B member 1F</fullName>
    </submittedName>
</protein>
<proteinExistence type="predicted"/>
<evidence type="ECO:0000259" key="9">
    <source>
        <dbReference type="PROSITE" id="PS50041"/>
    </source>
</evidence>
<dbReference type="RefSeq" id="XP_006997745.1">
    <property type="nucleotide sequence ID" value="XM_006997683.4"/>
</dbReference>
<dbReference type="GO" id="GO:0005886">
    <property type="term" value="C:plasma membrane"/>
    <property type="evidence" value="ECO:0007669"/>
    <property type="project" value="TreeGrafter"/>
</dbReference>
<dbReference type="InterPro" id="IPR051527">
    <property type="entry name" value="KLR_subfamily_B"/>
</dbReference>
<name>A0A6I9MMM2_PERMB</name>
<evidence type="ECO:0000256" key="4">
    <source>
        <dbReference type="ARBA" id="ARBA00022968"/>
    </source>
</evidence>
<dbReference type="InterPro" id="IPR016186">
    <property type="entry name" value="C-type_lectin-like/link_sf"/>
</dbReference>
<comment type="subcellular location">
    <subcellularLocation>
        <location evidence="1">Membrane</location>
        <topology evidence="1">Single-pass type II membrane protein</topology>
    </subcellularLocation>
</comment>
<dbReference type="Ensembl" id="ENSPEMT00000032657.2">
    <property type="protein sequence ID" value="ENSPEMP00000028238.2"/>
    <property type="gene ID" value="ENSPEMG00000023819.2"/>
</dbReference>
<feature type="domain" description="C-type lectin" evidence="9">
    <location>
        <begin position="101"/>
        <end position="211"/>
    </location>
</feature>
<organism evidence="10 11">
    <name type="scientific">Peromyscus maniculatus bairdii</name>
    <name type="common">Prairie deer mouse</name>
    <dbReference type="NCBI Taxonomy" id="230844"/>
    <lineage>
        <taxon>Eukaryota</taxon>
        <taxon>Metazoa</taxon>
        <taxon>Chordata</taxon>
        <taxon>Craniata</taxon>
        <taxon>Vertebrata</taxon>
        <taxon>Euteleostomi</taxon>
        <taxon>Mammalia</taxon>
        <taxon>Eutheria</taxon>
        <taxon>Euarchontoglires</taxon>
        <taxon>Glires</taxon>
        <taxon>Rodentia</taxon>
        <taxon>Myomorpha</taxon>
        <taxon>Muroidea</taxon>
        <taxon>Cricetidae</taxon>
        <taxon>Neotominae</taxon>
        <taxon>Peromyscus</taxon>
    </lineage>
</organism>
<dbReference type="GO" id="GO:0009986">
    <property type="term" value="C:cell surface"/>
    <property type="evidence" value="ECO:0007669"/>
    <property type="project" value="TreeGrafter"/>
</dbReference>
<dbReference type="PANTHER" id="PTHR46784">
    <property type="entry name" value="KILLER CELL LECTIN-LIKE RECEPTOR SUBFAMILY B MEMBER 1"/>
    <property type="match status" value="1"/>
</dbReference>
<feature type="transmembrane region" description="Helical" evidence="8">
    <location>
        <begin position="46"/>
        <end position="66"/>
    </location>
</feature>
<dbReference type="GO" id="GO:0042269">
    <property type="term" value="P:regulation of natural killer cell mediated cytotoxicity"/>
    <property type="evidence" value="ECO:0007669"/>
    <property type="project" value="TreeGrafter"/>
</dbReference>
<keyword evidence="5 8" id="KW-1133">Transmembrane helix</keyword>
<reference evidence="10" key="2">
    <citation type="submission" date="2025-08" db="UniProtKB">
        <authorList>
            <consortium name="Ensembl"/>
        </authorList>
    </citation>
    <scope>IDENTIFICATION</scope>
</reference>
<reference evidence="10" key="3">
    <citation type="submission" date="2025-09" db="UniProtKB">
        <authorList>
            <consortium name="Ensembl"/>
        </authorList>
    </citation>
    <scope>IDENTIFICATION</scope>
</reference>
<gene>
    <name evidence="10" type="primary">LOC102920618</name>
</gene>
<sequence length="217" mass="24780">MDTSRFYGSVKTVKTPGNKYVSPPSLPPDACRCPHWHRLALKLSCAGLIFLFLSLIGLSVLVRFLVQKTPIERYSVAAQENRTKSTGRSTILTCLRHWHPYRGKCLFMSQTSGPWAEGLADCSVKEATLLLIEDEEELRFIHDFSKRKGQQFFIGLNYVPAEKIWKWINGSILNPHLLRIMGTDEENSCAIISQTEVFSDFCSADNRWICQKKLKHD</sequence>
<dbReference type="InterPro" id="IPR033992">
    <property type="entry name" value="NKR-like_CTLD"/>
</dbReference>
<dbReference type="Pfam" id="PF00059">
    <property type="entry name" value="Lectin_C"/>
    <property type="match status" value="1"/>
</dbReference>
<dbReference type="InterPro" id="IPR001304">
    <property type="entry name" value="C-type_lectin-like"/>
</dbReference>
<dbReference type="SUPFAM" id="SSF56436">
    <property type="entry name" value="C-type lectin-like"/>
    <property type="match status" value="1"/>
</dbReference>
<keyword evidence="11" id="KW-1185">Reference proteome</keyword>
<keyword evidence="2 8" id="KW-0812">Transmembrane</keyword>
<evidence type="ECO:0000256" key="6">
    <source>
        <dbReference type="ARBA" id="ARBA00023136"/>
    </source>
</evidence>
<dbReference type="PANTHER" id="PTHR46784:SF3">
    <property type="entry name" value="KILLER CELL LECTIN-LIKE RECEPTOR SUBFAMILY B MEMBER 1F"/>
    <property type="match status" value="1"/>
</dbReference>
<evidence type="ECO:0000313" key="11">
    <source>
        <dbReference type="Proteomes" id="UP000694547"/>
    </source>
</evidence>
<evidence type="ECO:0000313" key="10">
    <source>
        <dbReference type="Ensembl" id="ENSPEMP00000028238.2"/>
    </source>
</evidence>
<evidence type="ECO:0000256" key="7">
    <source>
        <dbReference type="ARBA" id="ARBA00023157"/>
    </source>
</evidence>
<dbReference type="Proteomes" id="UP000694547">
    <property type="component" value="Chromosome 3"/>
</dbReference>
<dbReference type="InterPro" id="IPR016187">
    <property type="entry name" value="CTDL_fold"/>
</dbReference>
<evidence type="ECO:0000256" key="8">
    <source>
        <dbReference type="SAM" id="Phobius"/>
    </source>
</evidence>
<dbReference type="AlphaFoldDB" id="A0A6I9MMM2"/>
<dbReference type="GO" id="GO:0038023">
    <property type="term" value="F:signaling receptor activity"/>
    <property type="evidence" value="ECO:0007669"/>
    <property type="project" value="TreeGrafter"/>
</dbReference>
<evidence type="ECO:0000256" key="5">
    <source>
        <dbReference type="ARBA" id="ARBA00022989"/>
    </source>
</evidence>
<dbReference type="GO" id="GO:0030246">
    <property type="term" value="F:carbohydrate binding"/>
    <property type="evidence" value="ECO:0007669"/>
    <property type="project" value="UniProtKB-KW"/>
</dbReference>
<dbReference type="PROSITE" id="PS50041">
    <property type="entry name" value="C_TYPE_LECTIN_2"/>
    <property type="match status" value="1"/>
</dbReference>
<keyword evidence="4" id="KW-0735">Signal-anchor</keyword>
<dbReference type="GeneID" id="102920618"/>
<evidence type="ECO:0000256" key="2">
    <source>
        <dbReference type="ARBA" id="ARBA00022692"/>
    </source>
</evidence>
<dbReference type="GeneTree" id="ENSGT00940000154685"/>
<keyword evidence="3" id="KW-0430">Lectin</keyword>
<keyword evidence="6 8" id="KW-0472">Membrane</keyword>
<accession>A0A6I9MMM2</accession>
<dbReference type="SMART" id="SM00034">
    <property type="entry name" value="CLECT"/>
    <property type="match status" value="1"/>
</dbReference>
<evidence type="ECO:0000256" key="3">
    <source>
        <dbReference type="ARBA" id="ARBA00022734"/>
    </source>
</evidence>
<reference evidence="10 11" key="1">
    <citation type="submission" date="2018-10" db="EMBL/GenBank/DDBJ databases">
        <title>Improved assembly of the deer mouse Peromyscus maniculatus genome.</title>
        <authorList>
            <person name="Lassance J.-M."/>
            <person name="Hoekstra H.E."/>
        </authorList>
    </citation>
    <scope>NUCLEOTIDE SEQUENCE [LARGE SCALE GENOMIC DNA]</scope>
</reference>
<dbReference type="Gene3D" id="3.10.100.10">
    <property type="entry name" value="Mannose-Binding Protein A, subunit A"/>
    <property type="match status" value="1"/>
</dbReference>
<dbReference type="OrthoDB" id="538816at2759"/>